<dbReference type="eggNOG" id="ENOG502QT0T">
    <property type="taxonomic scope" value="Eukaryota"/>
</dbReference>
<keyword evidence="1" id="KW-0175">Coiled coil</keyword>
<evidence type="ECO:0000313" key="4">
    <source>
        <dbReference type="Proteomes" id="UP000008983"/>
    </source>
</evidence>
<dbReference type="STRING" id="857967.G0QSL1"/>
<accession>G0QSL1</accession>
<dbReference type="OMA" id="IYRIRFD"/>
<name>G0QSL1_ICHMU</name>
<organism evidence="3 4">
    <name type="scientific">Ichthyophthirius multifiliis</name>
    <name type="common">White spot disease agent</name>
    <name type="synonym">Ich</name>
    <dbReference type="NCBI Taxonomy" id="5932"/>
    <lineage>
        <taxon>Eukaryota</taxon>
        <taxon>Sar</taxon>
        <taxon>Alveolata</taxon>
        <taxon>Ciliophora</taxon>
        <taxon>Intramacronucleata</taxon>
        <taxon>Oligohymenophorea</taxon>
        <taxon>Hymenostomatida</taxon>
        <taxon>Ophryoglenina</taxon>
        <taxon>Ichthyophthirius</taxon>
    </lineage>
</organism>
<dbReference type="GeneID" id="14907942"/>
<dbReference type="InterPro" id="IPR013783">
    <property type="entry name" value="Ig-like_fold"/>
</dbReference>
<feature type="region of interest" description="Disordered" evidence="2">
    <location>
        <begin position="1"/>
        <end position="20"/>
    </location>
</feature>
<dbReference type="Proteomes" id="UP000008983">
    <property type="component" value="Unassembled WGS sequence"/>
</dbReference>
<dbReference type="InterPro" id="IPR029676">
    <property type="entry name" value="CFAP221"/>
</dbReference>
<evidence type="ECO:0000256" key="2">
    <source>
        <dbReference type="SAM" id="MobiDB-lite"/>
    </source>
</evidence>
<dbReference type="PANTHER" id="PTHR46500:SF1">
    <property type="entry name" value="CILIA- AND FLAGELLA-ASSOCIATED PROTEIN 221"/>
    <property type="match status" value="1"/>
</dbReference>
<dbReference type="EMBL" id="GL983816">
    <property type="protein sequence ID" value="EGR31791.1"/>
    <property type="molecule type" value="Genomic_DNA"/>
</dbReference>
<reference evidence="3 4" key="1">
    <citation type="submission" date="2011-07" db="EMBL/GenBank/DDBJ databases">
        <authorList>
            <person name="Coyne R."/>
            <person name="Brami D."/>
            <person name="Johnson J."/>
            <person name="Hostetler J."/>
            <person name="Hannick L."/>
            <person name="Clark T."/>
            <person name="Cassidy-Hanley D."/>
            <person name="Inman J."/>
        </authorList>
    </citation>
    <scope>NUCLEOTIDE SEQUENCE [LARGE SCALE GENOMIC DNA]</scope>
    <source>
        <strain evidence="3 4">G5</strain>
    </source>
</reference>
<dbReference type="GO" id="GO:0003341">
    <property type="term" value="P:cilium movement"/>
    <property type="evidence" value="ECO:0007669"/>
    <property type="project" value="InterPro"/>
</dbReference>
<dbReference type="RefSeq" id="XP_004035277.1">
    <property type="nucleotide sequence ID" value="XM_004035229.1"/>
</dbReference>
<dbReference type="InParanoid" id="G0QSL1"/>
<gene>
    <name evidence="3" type="ORF">IMG5_102000</name>
</gene>
<dbReference type="GO" id="GO:0044458">
    <property type="term" value="P:motile cilium assembly"/>
    <property type="evidence" value="ECO:0007669"/>
    <property type="project" value="TreeGrafter"/>
</dbReference>
<dbReference type="GO" id="GO:0097729">
    <property type="term" value="C:9+2 motile cilium"/>
    <property type="evidence" value="ECO:0007669"/>
    <property type="project" value="TreeGrafter"/>
</dbReference>
<proteinExistence type="predicted"/>
<dbReference type="AlphaFoldDB" id="G0QSL1"/>
<dbReference type="Gene3D" id="2.60.40.10">
    <property type="entry name" value="Immunoglobulins"/>
    <property type="match status" value="1"/>
</dbReference>
<dbReference type="OrthoDB" id="5538672at2759"/>
<keyword evidence="4" id="KW-1185">Reference proteome</keyword>
<protein>
    <submittedName>
        <fullName evidence="3">Uncharacterized protein</fullName>
    </submittedName>
</protein>
<evidence type="ECO:0000313" key="3">
    <source>
        <dbReference type="EMBL" id="EGR31791.1"/>
    </source>
</evidence>
<sequence>MKNKYKQQQKKKNQKQNKKKRIPIRCKVPVNFDFEFVSVQKSECINIDPKKGVILGNSYIDIELFFCPFEPINYQAIYELKTSQYEFEHIKVTITGQGVLQRNLRSTIQVIEKKQNEVIEEEEGNQNQILKKRQKQKRITMINNLIEEIPQQQQLTQYKQQQNTKQKLQYINNPTQQQINISNLLLQKQIDPGRHSKEKYFLAVFNNVNQLDQQKQTRFFQCIGDKQIQEDTIYEVRNQRVEFQNKKFKMLEFQGINRFEVQFDKDAPIIEQIVPNFDCKWDFSKNDPQKRKKIITKRMLYAISKVILRMRLEENLQAIKNLIQQIKNKHEQELKNLSKEKHGAYLRECVQKLVNEDWQKAEYTNLNKKNLPKCELEFEFEEHNITRTFYPIQYENSNNFSNFKYEVNPRTGFDDYALIENICQCDSEVMGYRNWEVPPIIHYPPVEEQRAYRTCCEEEYSFRGKTGTQRKLEKEKVQIMPKSFIWKLDMPSHILNCEQEGIRQYQEIESVTEINPSYYLYPEQLSTQDELDPIEKEKNEIIIQHEFLSKLPGLNSGNILAFLPIERNYYYLNRLELPFDCGNVQNVGKYCTGVKNKPDYEDFINDEEKEILQNLKYTTSAAQKYDVSKGDNFQTFIKCLEEDDEDFSKFKQSQLEDVRDELKETEKKIVNGLRIEKIKWIATLPSKTSEYNRFINENSNRLCIL</sequence>
<evidence type="ECO:0000256" key="1">
    <source>
        <dbReference type="SAM" id="Coils"/>
    </source>
</evidence>
<feature type="coiled-coil region" evidence="1">
    <location>
        <begin position="309"/>
        <end position="347"/>
    </location>
</feature>
<dbReference type="PANTHER" id="PTHR46500">
    <property type="entry name" value="CILIA- AND FLAGELLA-ASSOCIATED PROTEIN 221"/>
    <property type="match status" value="1"/>
</dbReference>